<feature type="compositionally biased region" description="Low complexity" evidence="1">
    <location>
        <begin position="35"/>
        <end position="45"/>
    </location>
</feature>
<comment type="caution">
    <text evidence="2">The sequence shown here is derived from an EMBL/GenBank/DDBJ whole genome shotgun (WGS) entry which is preliminary data.</text>
</comment>
<evidence type="ECO:0000313" key="2">
    <source>
        <dbReference type="EMBL" id="VEL16158.1"/>
    </source>
</evidence>
<dbReference type="OrthoDB" id="6268621at2759"/>
<gene>
    <name evidence="2" type="ORF">PXEA_LOCUS9598</name>
</gene>
<protein>
    <submittedName>
        <fullName evidence="2">Uncharacterized protein</fullName>
    </submittedName>
</protein>
<organism evidence="2 3">
    <name type="scientific">Protopolystoma xenopodis</name>
    <dbReference type="NCBI Taxonomy" id="117903"/>
    <lineage>
        <taxon>Eukaryota</taxon>
        <taxon>Metazoa</taxon>
        <taxon>Spiralia</taxon>
        <taxon>Lophotrochozoa</taxon>
        <taxon>Platyhelminthes</taxon>
        <taxon>Monogenea</taxon>
        <taxon>Polyopisthocotylea</taxon>
        <taxon>Polystomatidea</taxon>
        <taxon>Polystomatidae</taxon>
        <taxon>Protopolystoma</taxon>
    </lineage>
</organism>
<reference evidence="2" key="1">
    <citation type="submission" date="2018-11" db="EMBL/GenBank/DDBJ databases">
        <authorList>
            <consortium name="Pathogen Informatics"/>
        </authorList>
    </citation>
    <scope>NUCLEOTIDE SEQUENCE</scope>
</reference>
<evidence type="ECO:0000313" key="3">
    <source>
        <dbReference type="Proteomes" id="UP000784294"/>
    </source>
</evidence>
<feature type="region of interest" description="Disordered" evidence="1">
    <location>
        <begin position="34"/>
        <end position="53"/>
    </location>
</feature>
<dbReference type="EMBL" id="CAAALY010027375">
    <property type="protein sequence ID" value="VEL16158.1"/>
    <property type="molecule type" value="Genomic_DNA"/>
</dbReference>
<dbReference type="Proteomes" id="UP000784294">
    <property type="component" value="Unassembled WGS sequence"/>
</dbReference>
<dbReference type="AlphaFoldDB" id="A0A3S5FD22"/>
<keyword evidence="3" id="KW-1185">Reference proteome</keyword>
<evidence type="ECO:0000256" key="1">
    <source>
        <dbReference type="SAM" id="MobiDB-lite"/>
    </source>
</evidence>
<name>A0A3S5FD22_9PLAT</name>
<accession>A0A3S5FD22</accession>
<sequence length="96" mass="10475">MTSSASSESRPDWQTAAFWYNLVLEAQRGAVELLDSTSDPTSTDDSNSHGLDTGIGMGVNQDVLVDWPIYRLYGRLADMYSTGGHGLNKHLGKARN</sequence>
<proteinExistence type="predicted"/>